<accession>H2ZY03</accession>
<dbReference type="EMBL" id="AFYH01250066">
    <property type="status" value="NOT_ANNOTATED_CDS"/>
    <property type="molecule type" value="Genomic_DNA"/>
</dbReference>
<reference evidence="2" key="1">
    <citation type="submission" date="2011-08" db="EMBL/GenBank/DDBJ databases">
        <title>The draft genome of Latimeria chalumnae.</title>
        <authorList>
            <person name="Di Palma F."/>
            <person name="Alfoldi J."/>
            <person name="Johnson J."/>
            <person name="Berlin A."/>
            <person name="Gnerre S."/>
            <person name="Jaffe D."/>
            <person name="MacCallum I."/>
            <person name="Young S."/>
            <person name="Walker B.J."/>
            <person name="Lander E."/>
            <person name="Lindblad-Toh K."/>
        </authorList>
    </citation>
    <scope>NUCLEOTIDE SEQUENCE [LARGE SCALE GENOMIC DNA]</scope>
    <source>
        <strain evidence="2">Wild caught</strain>
    </source>
</reference>
<evidence type="ECO:0000313" key="1">
    <source>
        <dbReference type="Ensembl" id="ENSLACP00000002274.1"/>
    </source>
</evidence>
<name>H2ZY03_LATCH</name>
<dbReference type="SUPFAM" id="SSF56219">
    <property type="entry name" value="DNase I-like"/>
    <property type="match status" value="1"/>
</dbReference>
<dbReference type="InParanoid" id="H2ZY03"/>
<dbReference type="PANTHER" id="PTHR19446">
    <property type="entry name" value="REVERSE TRANSCRIPTASES"/>
    <property type="match status" value="1"/>
</dbReference>
<dbReference type="Ensembl" id="ENSLACT00000002292.1">
    <property type="protein sequence ID" value="ENSLACP00000002274.1"/>
    <property type="gene ID" value="ENSLACG00000002031.1"/>
</dbReference>
<keyword evidence="2" id="KW-1185">Reference proteome</keyword>
<evidence type="ECO:0008006" key="3">
    <source>
        <dbReference type="Google" id="ProtNLM"/>
    </source>
</evidence>
<reference evidence="1" key="2">
    <citation type="submission" date="2025-08" db="UniProtKB">
        <authorList>
            <consortium name="Ensembl"/>
        </authorList>
    </citation>
    <scope>IDENTIFICATION</scope>
</reference>
<sequence>VYDCFNLCSQYGFTILKRDFNCVLDPQLDRSSNRPISLSQMAKAINQAKSDFALCDIWRLLYPTKQQFSYYSYVHDMFSRIDLVLLSNSLVHRVVQPEYLSKSISDHSPLRMTLASLDRPTSPCIWRFDQLLLNKPEFVLKIKRAISEFLEFNETSFSLPQILWAVLKAYLWGVVIAYSVSLNRDARLKETELEIRAQEAETAHYKTCSSETHRKWMLVRSELNKYTIDKAERALARTQAIYCAQGDCSGKLLAWQLRREAAECLIPDIRNKSGQLVTDPKLINETFVEFYNLYTSQYPTDMTIQDNFLDGIDIPSLSEETRASLEALISVEEISHSLMSMKAGKS</sequence>
<dbReference type="STRING" id="7897.ENSLACP00000002274"/>
<reference evidence="1" key="3">
    <citation type="submission" date="2025-09" db="UniProtKB">
        <authorList>
            <consortium name="Ensembl"/>
        </authorList>
    </citation>
    <scope>IDENTIFICATION</scope>
</reference>
<dbReference type="Gene3D" id="3.60.10.10">
    <property type="entry name" value="Endonuclease/exonuclease/phosphatase"/>
    <property type="match status" value="1"/>
</dbReference>
<dbReference type="HOGENOM" id="CLU_000680_2_1_1"/>
<dbReference type="InterPro" id="IPR036691">
    <property type="entry name" value="Endo/exonu/phosph_ase_sf"/>
</dbReference>
<evidence type="ECO:0000313" key="2">
    <source>
        <dbReference type="Proteomes" id="UP000008672"/>
    </source>
</evidence>
<dbReference type="AlphaFoldDB" id="H2ZY03"/>
<protein>
    <recommendedName>
        <fullName evidence="3">Endonuclease/exonuclease/phosphatase domain-containing protein</fullName>
    </recommendedName>
</protein>
<organism evidence="1 2">
    <name type="scientific">Latimeria chalumnae</name>
    <name type="common">Coelacanth</name>
    <dbReference type="NCBI Taxonomy" id="7897"/>
    <lineage>
        <taxon>Eukaryota</taxon>
        <taxon>Metazoa</taxon>
        <taxon>Chordata</taxon>
        <taxon>Craniata</taxon>
        <taxon>Vertebrata</taxon>
        <taxon>Euteleostomi</taxon>
        <taxon>Coelacanthiformes</taxon>
        <taxon>Coelacanthidae</taxon>
        <taxon>Latimeria</taxon>
    </lineage>
</organism>
<proteinExistence type="predicted"/>
<dbReference type="Proteomes" id="UP000008672">
    <property type="component" value="Unassembled WGS sequence"/>
</dbReference>
<dbReference type="GeneTree" id="ENSGT00970000194355"/>